<gene>
    <name evidence="3" type="ORF">B5J94_03795</name>
</gene>
<dbReference type="EMBL" id="MXAN01000019">
    <property type="protein sequence ID" value="OPH38270.1"/>
    <property type="molecule type" value="Genomic_DNA"/>
</dbReference>
<evidence type="ECO:0000256" key="1">
    <source>
        <dbReference type="SAM" id="Phobius"/>
    </source>
</evidence>
<dbReference type="Proteomes" id="UP000191025">
    <property type="component" value="Unassembled WGS sequence"/>
</dbReference>
<comment type="caution">
    <text evidence="3">The sequence shown here is derived from an EMBL/GenBank/DDBJ whole genome shotgun (WGS) entry which is preliminary data.</text>
</comment>
<dbReference type="Pfam" id="PF07963">
    <property type="entry name" value="N_methyl"/>
    <property type="match status" value="1"/>
</dbReference>
<keyword evidence="1" id="KW-0812">Transmembrane</keyword>
<organism evidence="3 4">
    <name type="scientific">Moraxella lacunata</name>
    <dbReference type="NCBI Taxonomy" id="477"/>
    <lineage>
        <taxon>Bacteria</taxon>
        <taxon>Pseudomonadati</taxon>
        <taxon>Pseudomonadota</taxon>
        <taxon>Gammaproteobacteria</taxon>
        <taxon>Moraxellales</taxon>
        <taxon>Moraxellaceae</taxon>
        <taxon>Moraxella</taxon>
    </lineage>
</organism>
<proteinExistence type="predicted"/>
<dbReference type="InterPro" id="IPR013362">
    <property type="entry name" value="Pilus_4_PilV"/>
</dbReference>
<dbReference type="InterPro" id="IPR054402">
    <property type="entry name" value="Tt1218-like_dom"/>
</dbReference>
<feature type="domain" description="Type IV pilin Tt1218-like" evidence="2">
    <location>
        <begin position="42"/>
        <end position="112"/>
    </location>
</feature>
<dbReference type="InterPro" id="IPR012902">
    <property type="entry name" value="N_methyl_site"/>
</dbReference>
<protein>
    <submittedName>
        <fullName evidence="3">Type IV pilus modification protein PilV</fullName>
    </submittedName>
</protein>
<sequence length="189" mass="20532">MSKSPIYRASISCMPKAQRGIGLLEVLVALIILALAILGYAAMQLRAVQTTGESIDRTQALSIMQAVGEKLRINENMASKYKEHFNNPRGKPTKMCGLDGKQVNSLCTSTELVAAESYLLTQQLSSLGFVMRIVECPSNKSSNSIMNSQCIIASWADTEPTVGTDDNNACLNTNGAYNKHASCMFMEIN</sequence>
<keyword evidence="1" id="KW-0472">Membrane</keyword>
<dbReference type="NCBIfam" id="TIGR02523">
    <property type="entry name" value="type_IV_pilV"/>
    <property type="match status" value="1"/>
</dbReference>
<evidence type="ECO:0000313" key="3">
    <source>
        <dbReference type="EMBL" id="OPH38270.1"/>
    </source>
</evidence>
<accession>A0A1V4H0L9</accession>
<name>A0A1V4H0L9_MORLA</name>
<dbReference type="AlphaFoldDB" id="A0A1V4H0L9"/>
<reference evidence="4" key="1">
    <citation type="submission" date="2017-03" db="EMBL/GenBank/DDBJ databases">
        <title>Draft genome sequence of Moraxella equi CCUG 4950T type strain.</title>
        <authorList>
            <person name="Salva-Serra F."/>
            <person name="Engstrom-Jakobsson H."/>
            <person name="Thorell K."/>
            <person name="Jaen-Luchoro D."/>
            <person name="Gonzales-Siles L."/>
            <person name="Karlsson R."/>
            <person name="Yazdan S."/>
            <person name="Boulund F."/>
            <person name="Johnning A."/>
            <person name="Engstrand L."/>
            <person name="Kristiansson E."/>
            <person name="Moore E."/>
        </authorList>
    </citation>
    <scope>NUCLEOTIDE SEQUENCE [LARGE SCALE GENOMIC DNA]</scope>
    <source>
        <strain evidence="4">CCUG 4441</strain>
    </source>
</reference>
<keyword evidence="1" id="KW-1133">Transmembrane helix</keyword>
<evidence type="ECO:0000313" key="4">
    <source>
        <dbReference type="Proteomes" id="UP000191025"/>
    </source>
</evidence>
<dbReference type="Pfam" id="PF22150">
    <property type="entry name" value="Tt1218-like"/>
    <property type="match status" value="1"/>
</dbReference>
<feature type="transmembrane region" description="Helical" evidence="1">
    <location>
        <begin position="21"/>
        <end position="43"/>
    </location>
</feature>
<evidence type="ECO:0000259" key="2">
    <source>
        <dbReference type="Pfam" id="PF22150"/>
    </source>
</evidence>